<comment type="caution">
    <text evidence="1">The sequence shown here is derived from an EMBL/GenBank/DDBJ whole genome shotgun (WGS) entry which is preliminary data.</text>
</comment>
<evidence type="ECO:0000313" key="1">
    <source>
        <dbReference type="EMBL" id="KAG9701433.1"/>
    </source>
</evidence>
<accession>A0A9P8EYM5</accession>
<organism evidence="1 2">
    <name type="scientific">Aureobasidium melanogenum</name>
    <name type="common">Aureobasidium pullulans var. melanogenum</name>
    <dbReference type="NCBI Taxonomy" id="46634"/>
    <lineage>
        <taxon>Eukaryota</taxon>
        <taxon>Fungi</taxon>
        <taxon>Dikarya</taxon>
        <taxon>Ascomycota</taxon>
        <taxon>Pezizomycotina</taxon>
        <taxon>Dothideomycetes</taxon>
        <taxon>Dothideomycetidae</taxon>
        <taxon>Dothideales</taxon>
        <taxon>Saccotheciaceae</taxon>
        <taxon>Aureobasidium</taxon>
    </lineage>
</organism>
<evidence type="ECO:0000313" key="2">
    <source>
        <dbReference type="Proteomes" id="UP000779574"/>
    </source>
</evidence>
<sequence length="213" mass="24107">MTTKLYTSSMAIVVKQEVLTPMSQARRCFDRMTSYRDCGRREYKAMFLGSTAAHFGRINPAALRLSCTNSSRSFKNVSVCSIAAKLRVPERLGMLTFAFFMLYGHHSGNFASNIATLHHIPRFVAQIEHKLIHQSRNVLNTKVFVKRSSGLYLLLNVEVTEVILDVHMKMVEGIHVGLMLTPRERVRTIPRGSLKPYQPNAFCHSPTACFNQS</sequence>
<dbReference type="Proteomes" id="UP000779574">
    <property type="component" value="Unassembled WGS sequence"/>
</dbReference>
<dbReference type="EMBL" id="JAHFXF010000001">
    <property type="protein sequence ID" value="KAG9701433.1"/>
    <property type="molecule type" value="Genomic_DNA"/>
</dbReference>
<proteinExistence type="predicted"/>
<reference evidence="1" key="2">
    <citation type="submission" date="2021-08" db="EMBL/GenBank/DDBJ databases">
        <authorList>
            <person name="Gostincar C."/>
            <person name="Sun X."/>
            <person name="Song Z."/>
            <person name="Gunde-Cimerman N."/>
        </authorList>
    </citation>
    <scope>NUCLEOTIDE SEQUENCE</scope>
    <source>
        <strain evidence="1">EXF-9911</strain>
    </source>
</reference>
<dbReference type="AlphaFoldDB" id="A0A9P8EYM5"/>
<reference evidence="1" key="1">
    <citation type="journal article" date="2021" name="J Fungi (Basel)">
        <title>Virulence traits and population genomics of the black yeast Aureobasidium melanogenum.</title>
        <authorList>
            <person name="Cernosa A."/>
            <person name="Sun X."/>
            <person name="Gostincar C."/>
            <person name="Fang C."/>
            <person name="Gunde-Cimerman N."/>
            <person name="Song Z."/>
        </authorList>
    </citation>
    <scope>NUCLEOTIDE SEQUENCE</scope>
    <source>
        <strain evidence="1">EXF-9911</strain>
    </source>
</reference>
<protein>
    <submittedName>
        <fullName evidence="1">Uncharacterized protein</fullName>
    </submittedName>
</protein>
<feature type="non-terminal residue" evidence="1">
    <location>
        <position position="213"/>
    </location>
</feature>
<gene>
    <name evidence="1" type="ORF">KCU76_g80</name>
</gene>
<name>A0A9P8EYM5_AURME</name>